<keyword evidence="3 5" id="KW-0268">Exocytosis</keyword>
<dbReference type="Gene3D" id="1.10.357.30">
    <property type="entry name" value="Exocyst complex subunit Sec15 C-terminal domain, N-terminal subdomain"/>
    <property type="match status" value="1"/>
</dbReference>
<gene>
    <name evidence="8" type="ORF">FA10DRAFT_253502</name>
</gene>
<dbReference type="GeneID" id="37041607"/>
<evidence type="ECO:0000256" key="1">
    <source>
        <dbReference type="ARBA" id="ARBA00007944"/>
    </source>
</evidence>
<dbReference type="InterPro" id="IPR042045">
    <property type="entry name" value="EXOC6/Sec15_C_dom1"/>
</dbReference>
<dbReference type="STRING" id="215250.A0A316YNP5"/>
<keyword evidence="4" id="KW-0175">Coiled coil</keyword>
<dbReference type="OrthoDB" id="10267033at2759"/>
<accession>A0A316YNP5</accession>
<evidence type="ECO:0000313" key="8">
    <source>
        <dbReference type="EMBL" id="PWN89365.1"/>
    </source>
</evidence>
<dbReference type="PIRSF" id="PIRSF025007">
    <property type="entry name" value="Sec15"/>
    <property type="match status" value="1"/>
</dbReference>
<dbReference type="Proteomes" id="UP000245768">
    <property type="component" value="Unassembled WGS sequence"/>
</dbReference>
<evidence type="ECO:0000256" key="5">
    <source>
        <dbReference type="PIRNR" id="PIRNR025007"/>
    </source>
</evidence>
<name>A0A316YNP5_9BASI</name>
<organism evidence="8 9">
    <name type="scientific">Acaromyces ingoldii</name>
    <dbReference type="NCBI Taxonomy" id="215250"/>
    <lineage>
        <taxon>Eukaryota</taxon>
        <taxon>Fungi</taxon>
        <taxon>Dikarya</taxon>
        <taxon>Basidiomycota</taxon>
        <taxon>Ustilaginomycotina</taxon>
        <taxon>Exobasidiomycetes</taxon>
        <taxon>Exobasidiales</taxon>
        <taxon>Cryptobasidiaceae</taxon>
        <taxon>Acaromyces</taxon>
    </lineage>
</organism>
<evidence type="ECO:0000259" key="7">
    <source>
        <dbReference type="Pfam" id="PF20651"/>
    </source>
</evidence>
<dbReference type="Pfam" id="PF04091">
    <property type="entry name" value="Sec15_C"/>
    <property type="match status" value="1"/>
</dbReference>
<keyword evidence="9" id="KW-1185">Reference proteome</keyword>
<dbReference type="GO" id="GO:0090522">
    <property type="term" value="P:vesicle tethering involved in exocytosis"/>
    <property type="evidence" value="ECO:0007669"/>
    <property type="project" value="UniProtKB-UniRule"/>
</dbReference>
<evidence type="ECO:0000256" key="2">
    <source>
        <dbReference type="ARBA" id="ARBA00022448"/>
    </source>
</evidence>
<dbReference type="InterPro" id="IPR042044">
    <property type="entry name" value="EXOC6PINT-1/Sec15/Tip20_C_dom2"/>
</dbReference>
<feature type="domain" description="Exocyst complex subunit EXOC6/Sec15 C-terminal" evidence="6">
    <location>
        <begin position="405"/>
        <end position="750"/>
    </location>
</feature>
<dbReference type="GO" id="GO:0016020">
    <property type="term" value="C:membrane"/>
    <property type="evidence" value="ECO:0007669"/>
    <property type="project" value="TreeGrafter"/>
</dbReference>
<reference evidence="8 9" key="1">
    <citation type="journal article" date="2018" name="Mol. Biol. Evol.">
        <title>Broad Genomic Sampling Reveals a Smut Pathogenic Ancestry of the Fungal Clade Ustilaginomycotina.</title>
        <authorList>
            <person name="Kijpornyongpan T."/>
            <person name="Mondo S.J."/>
            <person name="Barry K."/>
            <person name="Sandor L."/>
            <person name="Lee J."/>
            <person name="Lipzen A."/>
            <person name="Pangilinan J."/>
            <person name="LaButti K."/>
            <person name="Hainaut M."/>
            <person name="Henrissat B."/>
            <person name="Grigoriev I.V."/>
            <person name="Spatafora J.W."/>
            <person name="Aime M.C."/>
        </authorList>
    </citation>
    <scope>NUCLEOTIDE SEQUENCE [LARGE SCALE GENOMIC DNA]</scope>
    <source>
        <strain evidence="8 9">MCA 4198</strain>
    </source>
</reference>
<dbReference type="FunCoup" id="A0A316YNP5">
    <property type="interactions" value="282"/>
</dbReference>
<evidence type="ECO:0000313" key="9">
    <source>
        <dbReference type="Proteomes" id="UP000245768"/>
    </source>
</evidence>
<evidence type="ECO:0000259" key="6">
    <source>
        <dbReference type="Pfam" id="PF04091"/>
    </source>
</evidence>
<dbReference type="RefSeq" id="XP_025376563.1">
    <property type="nucleotide sequence ID" value="XM_025519691.1"/>
</dbReference>
<proteinExistence type="inferred from homology"/>
<evidence type="ECO:0000256" key="4">
    <source>
        <dbReference type="ARBA" id="ARBA00023054"/>
    </source>
</evidence>
<comment type="similarity">
    <text evidence="1 5">Belongs to the SEC15 family.</text>
</comment>
<dbReference type="InterPro" id="IPR007225">
    <property type="entry name" value="EXOC6/Sec15"/>
</dbReference>
<dbReference type="EMBL" id="KZ819637">
    <property type="protein sequence ID" value="PWN89365.1"/>
    <property type="molecule type" value="Genomic_DNA"/>
</dbReference>
<dbReference type="GO" id="GO:0006893">
    <property type="term" value="P:Golgi to plasma membrane transport"/>
    <property type="evidence" value="ECO:0007669"/>
    <property type="project" value="TreeGrafter"/>
</dbReference>
<dbReference type="PANTHER" id="PTHR12702:SF0">
    <property type="entry name" value="EXOCYST COMPLEX COMPONENT 6"/>
    <property type="match status" value="1"/>
</dbReference>
<dbReference type="AlphaFoldDB" id="A0A316YNP5"/>
<dbReference type="GO" id="GO:0006886">
    <property type="term" value="P:intracellular protein transport"/>
    <property type="evidence" value="ECO:0007669"/>
    <property type="project" value="InterPro"/>
</dbReference>
<dbReference type="Gene3D" id="1.20.58.670">
    <property type="entry name" value="Dsl1p vesicle tethering complex, Tip20p subunit, domain D"/>
    <property type="match status" value="1"/>
</dbReference>
<protein>
    <recommendedName>
        <fullName evidence="5">Exocyst complex component SEC15</fullName>
    </recommendedName>
</protein>
<dbReference type="InParanoid" id="A0A316YNP5"/>
<comment type="function">
    <text evidence="5">Component of the exocyst complex involved in the docking of exocytic vesicles with fusion sites on the plasma membrane.</text>
</comment>
<feature type="domain" description="Exocyst complex component EXOC6/Sec15 N-terminal" evidence="7">
    <location>
        <begin position="55"/>
        <end position="223"/>
    </location>
</feature>
<dbReference type="PANTHER" id="PTHR12702">
    <property type="entry name" value="SEC15"/>
    <property type="match status" value="1"/>
</dbReference>
<sequence>MALRSRARPHISLDAQLQQLTLFSDLDAESENLEQLGPIIKSLDEAGQSDAFLRRLRDFVREKEDEIESVCNANHTDFVSAVDKLLKVRSGTVSLKHRISELNEEVQAGGQSLSSKKRSLLEARRVAQNVDEAIETLQLCLRVLDMANRVDGLIEGKKYYSALRSLEELSTVHLKPVLHHEFARHMLESVPAMREQVRSAVLREMREWLFEVREKGRTVGKLALDAMDARQKKWKVKSGKDANLSLAKVNSPIELVVNERVEYNFVDNEQVRIDFKPLYQCIHIYDVLDMREQLQASYQEDRRAQANLLLSQGLSFDPTNATFPLLLQEVVGFFLVEHHVLQTSPPGFRSEQEVDDLWDSMCERVVDIVSVGLRDCRDTKVFVSTKAVVQTFIMTLEGFSFTVTKLNALLLTLFERYAQLLRDRFSHDFQQAVRETEHQPMVVENQDELSKVLNVCWLKPGDADRLRSMPFPLSLPFSQTYPLCCMDIRNLVDQYYTFSGGFSQYHRDIDDILKRSLDELLIQQVSSSIRTSFQKTNNLAQIAQIVVNAEHFKLACTELEGLLAALRAPHRGGRLRLDASGHFTTTLDLAQQRIDSAIASRLVEFFGMAEIDLTPNQVRREPAEYLGEMLQWLTTMMESVLLILPRDIKMLHYRTAFTYIADQLLNDNVLSKEDPQINTNGLRTLMTDVAYLIDHARKLEPGMESAYNELRQTITIPMNDAVSEYAMTPSVRQQKYPEAQAVKVAGILEKMARYHMARGPQEADLAARRSKEKDTVLRLVRR</sequence>
<dbReference type="GO" id="GO:0000145">
    <property type="term" value="C:exocyst"/>
    <property type="evidence" value="ECO:0007669"/>
    <property type="project" value="UniProtKB-UniRule"/>
</dbReference>
<evidence type="ECO:0000256" key="3">
    <source>
        <dbReference type="ARBA" id="ARBA00022483"/>
    </source>
</evidence>
<keyword evidence="2 5" id="KW-0813">Transport</keyword>
<dbReference type="Pfam" id="PF20651">
    <property type="entry name" value="EXOC6_Sec15_N"/>
    <property type="match status" value="1"/>
</dbReference>
<dbReference type="InterPro" id="IPR046361">
    <property type="entry name" value="EXOC6/Sec15_C"/>
</dbReference>
<dbReference type="FunFam" id="1.10.357.30:FF:000004">
    <property type="entry name" value="Exocyst complex component SEC15"/>
    <property type="match status" value="1"/>
</dbReference>
<dbReference type="InterPro" id="IPR048359">
    <property type="entry name" value="EXOC6_Sec15_N"/>
</dbReference>